<evidence type="ECO:0000259" key="8">
    <source>
        <dbReference type="PROSITE" id="PS50405"/>
    </source>
</evidence>
<reference evidence="10" key="1">
    <citation type="submission" date="2019-10" db="EMBL/GenBank/DDBJ databases">
        <authorList>
            <consortium name="DOE Joint Genome Institute"/>
            <person name="Kuo A."/>
            <person name="Miyauchi S."/>
            <person name="Kiss E."/>
            <person name="Drula E."/>
            <person name="Kohler A."/>
            <person name="Sanchez-Garcia M."/>
            <person name="Andreopoulos B."/>
            <person name="Barry K.W."/>
            <person name="Bonito G."/>
            <person name="Buee M."/>
            <person name="Carver A."/>
            <person name="Chen C."/>
            <person name="Cichocki N."/>
            <person name="Clum A."/>
            <person name="Culley D."/>
            <person name="Crous P.W."/>
            <person name="Fauchery L."/>
            <person name="Girlanda M."/>
            <person name="Hayes R."/>
            <person name="Keri Z."/>
            <person name="LaButti K."/>
            <person name="Lipzen A."/>
            <person name="Lombard V."/>
            <person name="Magnuson J."/>
            <person name="Maillard F."/>
            <person name="Morin E."/>
            <person name="Murat C."/>
            <person name="Nolan M."/>
            <person name="Ohm R."/>
            <person name="Pangilinan J."/>
            <person name="Pereira M."/>
            <person name="Perotto S."/>
            <person name="Peter M."/>
            <person name="Riley R."/>
            <person name="Sitrit Y."/>
            <person name="Stielow B."/>
            <person name="Szollosi G."/>
            <person name="Zifcakova L."/>
            <person name="Stursova M."/>
            <person name="Spatafora J.W."/>
            <person name="Tedersoo L."/>
            <person name="Vaario L.-M."/>
            <person name="Yamada A."/>
            <person name="Yan M."/>
            <person name="Wang P."/>
            <person name="Xu J."/>
            <person name="Bruns T."/>
            <person name="Baldrian P."/>
            <person name="Vilgalys R."/>
            <person name="Henrissat B."/>
            <person name="Grigoriev I.V."/>
            <person name="Hibbett D."/>
            <person name="Nagy L.G."/>
            <person name="Martin F.M."/>
        </authorList>
    </citation>
    <scope>NUCLEOTIDE SEQUENCE</scope>
    <source>
        <strain evidence="10">Prilba</strain>
    </source>
</reference>
<dbReference type="AlphaFoldDB" id="A0A9P5MT70"/>
<name>A0A9P5MT70_9AGAM</name>
<dbReference type="FunFam" id="2.40.50.140:FF:000047">
    <property type="entry name" value="tyrosine--tRNA ligase, cytoplasmic isoform X2"/>
    <property type="match status" value="1"/>
</dbReference>
<feature type="domain" description="TRNA-binding" evidence="9">
    <location>
        <begin position="218"/>
        <end position="324"/>
    </location>
</feature>
<evidence type="ECO:0008006" key="12">
    <source>
        <dbReference type="Google" id="ProtNLM"/>
    </source>
</evidence>
<dbReference type="InterPro" id="IPR053836">
    <property type="entry name" value="Arc1-like_N"/>
</dbReference>
<evidence type="ECO:0000256" key="5">
    <source>
        <dbReference type="ARBA" id="ARBA00022917"/>
    </source>
</evidence>
<dbReference type="InterPro" id="IPR012340">
    <property type="entry name" value="NA-bd_OB-fold"/>
</dbReference>
<keyword evidence="4 6" id="KW-0694">RNA-binding</keyword>
<dbReference type="PANTHER" id="PTHR11586">
    <property type="entry name" value="TRNA-AMINOACYLATION COFACTOR ARC1 FAMILY MEMBER"/>
    <property type="match status" value="1"/>
</dbReference>
<dbReference type="Pfam" id="PF21972">
    <property type="entry name" value="Arc1p_N_like"/>
    <property type="match status" value="1"/>
</dbReference>
<sequence length="392" mass="42788">MSSSDVFSKLSSPLRELVIGSTQQDSRQLGASEKDQTDIAQWIQKSAQPDFVKSDALPSLDAHLVPRTYLVSNYLTAADLAVYGALRPVFAQLQPSQYHSHPALTRYFDHIQSHPSVRKSAEAVAPAFDLVTLDFSTAPPIERKALETKKKEKLPKATENSASPTPAANRAERSEASEAKPAKKKEKRDAVAGKDEKKKAADGPKTTSAANEDAGSPIPSMIDLRVGHIVEVKKHPDADGLYVEQIDFGEETGPRTVVSGLVNYIPIEQMQDKWLVGVCNLKPANMRGVKSFAMVLCATSKDGKEGGIEIIQPPANSKPGDRVYFEGSEYEDKVPMSQLNPKKKIFETIQPGFTTLETREAAWVNPQTKTQHKIRTREGVCLAPTLVGASLS</sequence>
<evidence type="ECO:0000259" key="9">
    <source>
        <dbReference type="PROSITE" id="PS50886"/>
    </source>
</evidence>
<dbReference type="CDD" id="cd02799">
    <property type="entry name" value="tRNA_bind_EMAP-II_like"/>
    <property type="match status" value="1"/>
</dbReference>
<accession>A0A9P5MT70</accession>
<dbReference type="Proteomes" id="UP000759537">
    <property type="component" value="Unassembled WGS sequence"/>
</dbReference>
<dbReference type="Gene3D" id="1.20.1050.130">
    <property type="match status" value="1"/>
</dbReference>
<gene>
    <name evidence="10" type="ORF">DFH94DRAFT_754018</name>
</gene>
<evidence type="ECO:0000313" key="11">
    <source>
        <dbReference type="Proteomes" id="UP000759537"/>
    </source>
</evidence>
<evidence type="ECO:0000256" key="2">
    <source>
        <dbReference type="ARBA" id="ARBA00022490"/>
    </source>
</evidence>
<dbReference type="OrthoDB" id="19141at2759"/>
<dbReference type="GO" id="GO:0017102">
    <property type="term" value="C:methionyl glutamyl tRNA synthetase complex"/>
    <property type="evidence" value="ECO:0007669"/>
    <property type="project" value="TreeGrafter"/>
</dbReference>
<feature type="compositionally biased region" description="Basic and acidic residues" evidence="7">
    <location>
        <begin position="170"/>
        <end position="202"/>
    </location>
</feature>
<dbReference type="Gene3D" id="2.40.50.140">
    <property type="entry name" value="Nucleic acid-binding proteins"/>
    <property type="match status" value="1"/>
</dbReference>
<dbReference type="Pfam" id="PF01588">
    <property type="entry name" value="tRNA_bind"/>
    <property type="match status" value="1"/>
</dbReference>
<dbReference type="PROSITE" id="PS50886">
    <property type="entry name" value="TRBD"/>
    <property type="match status" value="1"/>
</dbReference>
<evidence type="ECO:0000256" key="1">
    <source>
        <dbReference type="ARBA" id="ARBA00004496"/>
    </source>
</evidence>
<dbReference type="InterPro" id="IPR002547">
    <property type="entry name" value="tRNA-bd_dom"/>
</dbReference>
<evidence type="ECO:0000313" key="10">
    <source>
        <dbReference type="EMBL" id="KAF8478151.1"/>
    </source>
</evidence>
<keyword evidence="2" id="KW-0963">Cytoplasm</keyword>
<dbReference type="InterPro" id="IPR010987">
    <property type="entry name" value="Glutathione-S-Trfase_C-like"/>
</dbReference>
<keyword evidence="3 6" id="KW-0820">tRNA-binding</keyword>
<dbReference type="InterPro" id="IPR036282">
    <property type="entry name" value="Glutathione-S-Trfase_C_sf"/>
</dbReference>
<evidence type="ECO:0000256" key="7">
    <source>
        <dbReference type="SAM" id="MobiDB-lite"/>
    </source>
</evidence>
<feature type="region of interest" description="Disordered" evidence="7">
    <location>
        <begin position="144"/>
        <end position="218"/>
    </location>
</feature>
<keyword evidence="5" id="KW-0648">Protein biosynthesis</keyword>
<dbReference type="SUPFAM" id="SSF50249">
    <property type="entry name" value="Nucleic acid-binding proteins"/>
    <property type="match status" value="1"/>
</dbReference>
<dbReference type="GO" id="GO:0006412">
    <property type="term" value="P:translation"/>
    <property type="evidence" value="ECO:0007669"/>
    <property type="project" value="UniProtKB-KW"/>
</dbReference>
<feature type="domain" description="GST C-terminal" evidence="8">
    <location>
        <begin position="1"/>
        <end position="141"/>
    </location>
</feature>
<dbReference type="InterPro" id="IPR051270">
    <property type="entry name" value="Tyrosine-tRNA_ligase_regulator"/>
</dbReference>
<organism evidence="10 11">
    <name type="scientific">Russula ochroleuca</name>
    <dbReference type="NCBI Taxonomy" id="152965"/>
    <lineage>
        <taxon>Eukaryota</taxon>
        <taxon>Fungi</taxon>
        <taxon>Dikarya</taxon>
        <taxon>Basidiomycota</taxon>
        <taxon>Agaricomycotina</taxon>
        <taxon>Agaricomycetes</taxon>
        <taxon>Russulales</taxon>
        <taxon>Russulaceae</taxon>
        <taxon>Russula</taxon>
    </lineage>
</organism>
<proteinExistence type="predicted"/>
<feature type="compositionally biased region" description="Basic and acidic residues" evidence="7">
    <location>
        <begin position="144"/>
        <end position="156"/>
    </location>
</feature>
<keyword evidence="11" id="KW-1185">Reference proteome</keyword>
<evidence type="ECO:0000256" key="6">
    <source>
        <dbReference type="PROSITE-ProRule" id="PRU00209"/>
    </source>
</evidence>
<dbReference type="CDD" id="cd10289">
    <property type="entry name" value="GST_C_AaRS_like"/>
    <property type="match status" value="1"/>
</dbReference>
<evidence type="ECO:0000256" key="3">
    <source>
        <dbReference type="ARBA" id="ARBA00022555"/>
    </source>
</evidence>
<dbReference type="GO" id="GO:0000049">
    <property type="term" value="F:tRNA binding"/>
    <property type="evidence" value="ECO:0007669"/>
    <property type="project" value="UniProtKB-UniRule"/>
</dbReference>
<dbReference type="PROSITE" id="PS50405">
    <property type="entry name" value="GST_CTER"/>
    <property type="match status" value="1"/>
</dbReference>
<dbReference type="EMBL" id="WHVB01000012">
    <property type="protein sequence ID" value="KAF8478151.1"/>
    <property type="molecule type" value="Genomic_DNA"/>
</dbReference>
<comment type="caution">
    <text evidence="10">The sequence shown here is derived from an EMBL/GenBank/DDBJ whole genome shotgun (WGS) entry which is preliminary data.</text>
</comment>
<comment type="subcellular location">
    <subcellularLocation>
        <location evidence="1">Cytoplasm</location>
    </subcellularLocation>
</comment>
<protein>
    <recommendedName>
        <fullName evidence="12">Nucleic acid-binding protein</fullName>
    </recommendedName>
</protein>
<evidence type="ECO:0000256" key="4">
    <source>
        <dbReference type="ARBA" id="ARBA00022884"/>
    </source>
</evidence>
<dbReference type="PANTHER" id="PTHR11586:SF33">
    <property type="entry name" value="AMINOACYL TRNA SYNTHASE COMPLEX-INTERACTING MULTIFUNCTIONAL PROTEIN 1"/>
    <property type="match status" value="1"/>
</dbReference>
<dbReference type="SUPFAM" id="SSF47616">
    <property type="entry name" value="GST C-terminal domain-like"/>
    <property type="match status" value="1"/>
</dbReference>
<reference evidence="10" key="2">
    <citation type="journal article" date="2020" name="Nat. Commun.">
        <title>Large-scale genome sequencing of mycorrhizal fungi provides insights into the early evolution of symbiotic traits.</title>
        <authorList>
            <person name="Miyauchi S."/>
            <person name="Kiss E."/>
            <person name="Kuo A."/>
            <person name="Drula E."/>
            <person name="Kohler A."/>
            <person name="Sanchez-Garcia M."/>
            <person name="Morin E."/>
            <person name="Andreopoulos B."/>
            <person name="Barry K.W."/>
            <person name="Bonito G."/>
            <person name="Buee M."/>
            <person name="Carver A."/>
            <person name="Chen C."/>
            <person name="Cichocki N."/>
            <person name="Clum A."/>
            <person name="Culley D."/>
            <person name="Crous P.W."/>
            <person name="Fauchery L."/>
            <person name="Girlanda M."/>
            <person name="Hayes R.D."/>
            <person name="Keri Z."/>
            <person name="LaButti K."/>
            <person name="Lipzen A."/>
            <person name="Lombard V."/>
            <person name="Magnuson J."/>
            <person name="Maillard F."/>
            <person name="Murat C."/>
            <person name="Nolan M."/>
            <person name="Ohm R.A."/>
            <person name="Pangilinan J."/>
            <person name="Pereira M.F."/>
            <person name="Perotto S."/>
            <person name="Peter M."/>
            <person name="Pfister S."/>
            <person name="Riley R."/>
            <person name="Sitrit Y."/>
            <person name="Stielow J.B."/>
            <person name="Szollosi G."/>
            <person name="Zifcakova L."/>
            <person name="Stursova M."/>
            <person name="Spatafora J.W."/>
            <person name="Tedersoo L."/>
            <person name="Vaario L.M."/>
            <person name="Yamada A."/>
            <person name="Yan M."/>
            <person name="Wang P."/>
            <person name="Xu J."/>
            <person name="Bruns T."/>
            <person name="Baldrian P."/>
            <person name="Vilgalys R."/>
            <person name="Dunand C."/>
            <person name="Henrissat B."/>
            <person name="Grigoriev I.V."/>
            <person name="Hibbett D."/>
            <person name="Nagy L.G."/>
            <person name="Martin F.M."/>
        </authorList>
    </citation>
    <scope>NUCLEOTIDE SEQUENCE</scope>
    <source>
        <strain evidence="10">Prilba</strain>
    </source>
</reference>